<dbReference type="EMBL" id="MU266466">
    <property type="protein sequence ID" value="KAH7922993.1"/>
    <property type="molecule type" value="Genomic_DNA"/>
</dbReference>
<evidence type="ECO:0000313" key="2">
    <source>
        <dbReference type="Proteomes" id="UP000790709"/>
    </source>
</evidence>
<evidence type="ECO:0000313" key="1">
    <source>
        <dbReference type="EMBL" id="KAH7922993.1"/>
    </source>
</evidence>
<keyword evidence="2" id="KW-1185">Reference proteome</keyword>
<protein>
    <submittedName>
        <fullName evidence="1">Uncharacterized protein</fullName>
    </submittedName>
</protein>
<organism evidence="1 2">
    <name type="scientific">Leucogyrophana mollusca</name>
    <dbReference type="NCBI Taxonomy" id="85980"/>
    <lineage>
        <taxon>Eukaryota</taxon>
        <taxon>Fungi</taxon>
        <taxon>Dikarya</taxon>
        <taxon>Basidiomycota</taxon>
        <taxon>Agaricomycotina</taxon>
        <taxon>Agaricomycetes</taxon>
        <taxon>Agaricomycetidae</taxon>
        <taxon>Boletales</taxon>
        <taxon>Boletales incertae sedis</taxon>
        <taxon>Leucogyrophana</taxon>
    </lineage>
</organism>
<proteinExistence type="predicted"/>
<dbReference type="Proteomes" id="UP000790709">
    <property type="component" value="Unassembled WGS sequence"/>
</dbReference>
<gene>
    <name evidence="1" type="ORF">BV22DRAFT_1036909</name>
</gene>
<name>A0ACB8BDT3_9AGAM</name>
<reference evidence="1" key="1">
    <citation type="journal article" date="2021" name="New Phytol.">
        <title>Evolutionary innovations through gain and loss of genes in the ectomycorrhizal Boletales.</title>
        <authorList>
            <person name="Wu G."/>
            <person name="Miyauchi S."/>
            <person name="Morin E."/>
            <person name="Kuo A."/>
            <person name="Drula E."/>
            <person name="Varga T."/>
            <person name="Kohler A."/>
            <person name="Feng B."/>
            <person name="Cao Y."/>
            <person name="Lipzen A."/>
            <person name="Daum C."/>
            <person name="Hundley H."/>
            <person name="Pangilinan J."/>
            <person name="Johnson J."/>
            <person name="Barry K."/>
            <person name="LaButti K."/>
            <person name="Ng V."/>
            <person name="Ahrendt S."/>
            <person name="Min B."/>
            <person name="Choi I.G."/>
            <person name="Park H."/>
            <person name="Plett J.M."/>
            <person name="Magnuson J."/>
            <person name="Spatafora J.W."/>
            <person name="Nagy L.G."/>
            <person name="Henrissat B."/>
            <person name="Grigoriev I.V."/>
            <person name="Yang Z.L."/>
            <person name="Xu J."/>
            <person name="Martin F.M."/>
        </authorList>
    </citation>
    <scope>NUCLEOTIDE SEQUENCE</scope>
    <source>
        <strain evidence="1">KUC20120723A-06</strain>
    </source>
</reference>
<sequence length="160" mass="18185">MGVLASRVNVNVDGQQIADMIIRGLGGREAVDAIRMMSQQVAWNSGQVVASVDRTLASITTDIHGATSCFMVLMMTLTAYLVVLMVLRGLRERRERRLLLLHEIRMQQYISWGPPRLVLLHVQTDENSALVTIDMGARMQRSREQRQVYERCKRIGDRFA</sequence>
<accession>A0ACB8BDT3</accession>
<comment type="caution">
    <text evidence="1">The sequence shown here is derived from an EMBL/GenBank/DDBJ whole genome shotgun (WGS) entry which is preliminary data.</text>
</comment>